<dbReference type="EMBL" id="JAWQEG010005019">
    <property type="protein sequence ID" value="KAK3859471.1"/>
    <property type="molecule type" value="Genomic_DNA"/>
</dbReference>
<gene>
    <name evidence="2" type="ORF">Pcinc_034419</name>
</gene>
<organism evidence="2 3">
    <name type="scientific">Petrolisthes cinctipes</name>
    <name type="common">Flat porcelain crab</name>
    <dbReference type="NCBI Taxonomy" id="88211"/>
    <lineage>
        <taxon>Eukaryota</taxon>
        <taxon>Metazoa</taxon>
        <taxon>Ecdysozoa</taxon>
        <taxon>Arthropoda</taxon>
        <taxon>Crustacea</taxon>
        <taxon>Multicrustacea</taxon>
        <taxon>Malacostraca</taxon>
        <taxon>Eumalacostraca</taxon>
        <taxon>Eucarida</taxon>
        <taxon>Decapoda</taxon>
        <taxon>Pleocyemata</taxon>
        <taxon>Anomura</taxon>
        <taxon>Galatheoidea</taxon>
        <taxon>Porcellanidae</taxon>
        <taxon>Petrolisthes</taxon>
    </lineage>
</organism>
<keyword evidence="3" id="KW-1185">Reference proteome</keyword>
<protein>
    <submittedName>
        <fullName evidence="2">Uncharacterized protein</fullName>
    </submittedName>
</protein>
<accession>A0AAE1EQD3</accession>
<dbReference type="AlphaFoldDB" id="A0AAE1EQD3"/>
<evidence type="ECO:0000313" key="3">
    <source>
        <dbReference type="Proteomes" id="UP001286313"/>
    </source>
</evidence>
<comment type="caution">
    <text evidence="2">The sequence shown here is derived from an EMBL/GenBank/DDBJ whole genome shotgun (WGS) entry which is preliminary data.</text>
</comment>
<proteinExistence type="predicted"/>
<feature type="region of interest" description="Disordered" evidence="1">
    <location>
        <begin position="1"/>
        <end position="76"/>
    </location>
</feature>
<reference evidence="2" key="1">
    <citation type="submission" date="2023-10" db="EMBL/GenBank/DDBJ databases">
        <title>Genome assemblies of two species of porcelain crab, Petrolisthes cinctipes and Petrolisthes manimaculis (Anomura: Porcellanidae).</title>
        <authorList>
            <person name="Angst P."/>
        </authorList>
    </citation>
    <scope>NUCLEOTIDE SEQUENCE</scope>
    <source>
        <strain evidence="2">PB745_01</strain>
        <tissue evidence="2">Gill</tissue>
    </source>
</reference>
<sequence>MRPPSDTIPSAPLNPNAHNRCPPQPQRPQQMPPSTSTPTTDAPLISNTPQQTPPSTPTSTLTDMCVKTEPGAFVEI</sequence>
<evidence type="ECO:0000256" key="1">
    <source>
        <dbReference type="SAM" id="MobiDB-lite"/>
    </source>
</evidence>
<evidence type="ECO:0000313" key="2">
    <source>
        <dbReference type="EMBL" id="KAK3859471.1"/>
    </source>
</evidence>
<name>A0AAE1EQD3_PETCI</name>
<feature type="compositionally biased region" description="Low complexity" evidence="1">
    <location>
        <begin position="27"/>
        <end position="40"/>
    </location>
</feature>
<dbReference type="Proteomes" id="UP001286313">
    <property type="component" value="Unassembled WGS sequence"/>
</dbReference>